<dbReference type="GO" id="GO:0005829">
    <property type="term" value="C:cytosol"/>
    <property type="evidence" value="ECO:0007669"/>
    <property type="project" value="TreeGrafter"/>
</dbReference>
<evidence type="ECO:0000256" key="7">
    <source>
        <dbReference type="ARBA" id="ARBA00022842"/>
    </source>
</evidence>
<dbReference type="PROSITE" id="PS51462">
    <property type="entry name" value="NUDIX"/>
    <property type="match status" value="1"/>
</dbReference>
<dbReference type="PROSITE" id="PS00893">
    <property type="entry name" value="NUDIX_BOX"/>
    <property type="match status" value="1"/>
</dbReference>
<keyword evidence="5" id="KW-0479">Metal-binding</keyword>
<dbReference type="Gene3D" id="3.90.79.20">
    <property type="match status" value="1"/>
</dbReference>
<dbReference type="GO" id="GO:0110153">
    <property type="term" value="F:RNA NAD-cap (NMN-forming) hydrolase activity"/>
    <property type="evidence" value="ECO:0007669"/>
    <property type="project" value="RHEA"/>
</dbReference>
<comment type="cofactor">
    <cofactor evidence="2">
        <name>Zn(2+)</name>
        <dbReference type="ChEBI" id="CHEBI:29105"/>
    </cofactor>
</comment>
<dbReference type="Gene3D" id="3.90.79.10">
    <property type="entry name" value="Nucleoside Triphosphate Pyrophosphohydrolase"/>
    <property type="match status" value="1"/>
</dbReference>
<evidence type="ECO:0000256" key="4">
    <source>
        <dbReference type="ARBA" id="ARBA00012381"/>
    </source>
</evidence>
<dbReference type="PRINTS" id="PR00502">
    <property type="entry name" value="NUDIXFAMILY"/>
</dbReference>
<dbReference type="CDD" id="cd03429">
    <property type="entry name" value="NUDIX_NADH_pyrophosphatase_Nudt13"/>
    <property type="match status" value="1"/>
</dbReference>
<dbReference type="GO" id="GO:0046872">
    <property type="term" value="F:metal ion binding"/>
    <property type="evidence" value="ECO:0007669"/>
    <property type="project" value="UniProtKB-KW"/>
</dbReference>
<keyword evidence="7" id="KW-0460">Magnesium</keyword>
<dbReference type="NCBIfam" id="NF001299">
    <property type="entry name" value="PRK00241.1"/>
    <property type="match status" value="1"/>
</dbReference>
<evidence type="ECO:0000313" key="12">
    <source>
        <dbReference type="EMBL" id="OPJ58087.1"/>
    </source>
</evidence>
<keyword evidence="8" id="KW-0520">NAD</keyword>
<evidence type="ECO:0000256" key="1">
    <source>
        <dbReference type="ARBA" id="ARBA00001946"/>
    </source>
</evidence>
<evidence type="ECO:0000256" key="3">
    <source>
        <dbReference type="ARBA" id="ARBA00009595"/>
    </source>
</evidence>
<evidence type="ECO:0000256" key="10">
    <source>
        <dbReference type="RuleBase" id="RU003476"/>
    </source>
</evidence>
<dbReference type="GO" id="GO:0019677">
    <property type="term" value="P:NAD+ catabolic process"/>
    <property type="evidence" value="ECO:0007669"/>
    <property type="project" value="TreeGrafter"/>
</dbReference>
<dbReference type="EC" id="3.6.1.22" evidence="4"/>
<dbReference type="RefSeq" id="WP_079427363.1">
    <property type="nucleotide sequence ID" value="NZ_MZGV01000064.1"/>
</dbReference>
<dbReference type="InterPro" id="IPR015376">
    <property type="entry name" value="Znr_NADH_PPase"/>
</dbReference>
<evidence type="ECO:0000259" key="11">
    <source>
        <dbReference type="PROSITE" id="PS51462"/>
    </source>
</evidence>
<evidence type="ECO:0000256" key="9">
    <source>
        <dbReference type="ARBA" id="ARBA00023679"/>
    </source>
</evidence>
<evidence type="ECO:0000313" key="13">
    <source>
        <dbReference type="Proteomes" id="UP000190080"/>
    </source>
</evidence>
<name>A0A1V4IEY1_9CLOT</name>
<organism evidence="12 13">
    <name type="scientific">Clostridium oryzae</name>
    <dbReference type="NCBI Taxonomy" id="1450648"/>
    <lineage>
        <taxon>Bacteria</taxon>
        <taxon>Bacillati</taxon>
        <taxon>Bacillota</taxon>
        <taxon>Clostridia</taxon>
        <taxon>Eubacteriales</taxon>
        <taxon>Clostridiaceae</taxon>
        <taxon>Clostridium</taxon>
    </lineage>
</organism>
<dbReference type="InterPro" id="IPR049734">
    <property type="entry name" value="NudC-like_C"/>
</dbReference>
<keyword evidence="13" id="KW-1185">Reference proteome</keyword>
<dbReference type="InterPro" id="IPR020084">
    <property type="entry name" value="NUDIX_hydrolase_CS"/>
</dbReference>
<dbReference type="InterPro" id="IPR015375">
    <property type="entry name" value="NADH_PPase-like_N"/>
</dbReference>
<accession>A0A1V4IEY1</accession>
<dbReference type="GO" id="GO:0035529">
    <property type="term" value="F:NADH pyrophosphatase activity"/>
    <property type="evidence" value="ECO:0007669"/>
    <property type="project" value="TreeGrafter"/>
</dbReference>
<dbReference type="AlphaFoldDB" id="A0A1V4IEY1"/>
<dbReference type="STRING" id="1450648.CLORY_37640"/>
<sequence length="276" mass="31269">MINSGLYKRYEDKAPYTCTKDSLTWWFAFNDSKILIQNSKSEILIPQFEDLATIGCEISSKHYIGKIEGHNCFAVALRSKKGIDEHFSFIPLKALYSSVDDDIFFISTKASQIVHWDATHKFCGRCGHTTNELENQNAKVCPNCGFISYPVISPAVITAILKDDKILLAHNANFTKNMYSLIAGFVEPGETLEEAAQREIMEEVGIKVKNVKYFGSQPWPFPNSLMLGFTAEYESGDVQVDGVEILKADWFTKDNMPEIPQKVSIARRIIDWYLNI</sequence>
<dbReference type="SUPFAM" id="SSF55811">
    <property type="entry name" value="Nudix"/>
    <property type="match status" value="2"/>
</dbReference>
<evidence type="ECO:0000256" key="6">
    <source>
        <dbReference type="ARBA" id="ARBA00022801"/>
    </source>
</evidence>
<dbReference type="PANTHER" id="PTHR42904:SF6">
    <property type="entry name" value="NAD-CAPPED RNA HYDROLASE NUDT12"/>
    <property type="match status" value="1"/>
</dbReference>
<dbReference type="Pfam" id="PF00293">
    <property type="entry name" value="NUDIX"/>
    <property type="match status" value="1"/>
</dbReference>
<comment type="cofactor">
    <cofactor evidence="1">
        <name>Mg(2+)</name>
        <dbReference type="ChEBI" id="CHEBI:18420"/>
    </cofactor>
</comment>
<dbReference type="InterPro" id="IPR020476">
    <property type="entry name" value="Nudix_hydrolase"/>
</dbReference>
<evidence type="ECO:0000256" key="2">
    <source>
        <dbReference type="ARBA" id="ARBA00001947"/>
    </source>
</evidence>
<dbReference type="InterPro" id="IPR000086">
    <property type="entry name" value="NUDIX_hydrolase_dom"/>
</dbReference>
<proteinExistence type="inferred from homology"/>
<dbReference type="Pfam" id="PF09297">
    <property type="entry name" value="Zn_ribbon_NUD"/>
    <property type="match status" value="1"/>
</dbReference>
<dbReference type="InterPro" id="IPR015797">
    <property type="entry name" value="NUDIX_hydrolase-like_dom_sf"/>
</dbReference>
<dbReference type="Pfam" id="PF09296">
    <property type="entry name" value="NUDIX-like"/>
    <property type="match status" value="1"/>
</dbReference>
<keyword evidence="6 10" id="KW-0378">Hydrolase</keyword>
<dbReference type="InterPro" id="IPR050241">
    <property type="entry name" value="NAD-cap_RNA_hydrolase_NudC"/>
</dbReference>
<comment type="catalytic activity">
    <reaction evidence="9">
        <text>a 5'-end NAD(+)-phospho-ribonucleoside in mRNA + H2O = a 5'-end phospho-adenosine-phospho-ribonucleoside in mRNA + beta-nicotinamide D-ribonucleotide + 2 H(+)</text>
        <dbReference type="Rhea" id="RHEA:60876"/>
        <dbReference type="Rhea" id="RHEA-COMP:15698"/>
        <dbReference type="Rhea" id="RHEA-COMP:15719"/>
        <dbReference type="ChEBI" id="CHEBI:14649"/>
        <dbReference type="ChEBI" id="CHEBI:15377"/>
        <dbReference type="ChEBI" id="CHEBI:15378"/>
        <dbReference type="ChEBI" id="CHEBI:144029"/>
        <dbReference type="ChEBI" id="CHEBI:144051"/>
    </reaction>
    <physiologicalReaction direction="left-to-right" evidence="9">
        <dbReference type="Rhea" id="RHEA:60877"/>
    </physiologicalReaction>
</comment>
<dbReference type="Proteomes" id="UP000190080">
    <property type="component" value="Unassembled WGS sequence"/>
</dbReference>
<gene>
    <name evidence="12" type="primary">nudC_3</name>
    <name evidence="12" type="ORF">CLORY_37640</name>
</gene>
<dbReference type="GO" id="GO:0006742">
    <property type="term" value="P:NADP+ catabolic process"/>
    <property type="evidence" value="ECO:0007669"/>
    <property type="project" value="TreeGrafter"/>
</dbReference>
<feature type="domain" description="Nudix hydrolase" evidence="11">
    <location>
        <begin position="151"/>
        <end position="275"/>
    </location>
</feature>
<comment type="similarity">
    <text evidence="3">Belongs to the Nudix hydrolase family. NudC subfamily.</text>
</comment>
<dbReference type="OrthoDB" id="9787476at2"/>
<comment type="caution">
    <text evidence="12">The sequence shown here is derived from an EMBL/GenBank/DDBJ whole genome shotgun (WGS) entry which is preliminary data.</text>
</comment>
<reference evidence="12 13" key="1">
    <citation type="submission" date="2017-03" db="EMBL/GenBank/DDBJ databases">
        <title>Genome sequence of Clostridium oryzae DSM 28571.</title>
        <authorList>
            <person name="Poehlein A."/>
            <person name="Daniel R."/>
        </authorList>
    </citation>
    <scope>NUCLEOTIDE SEQUENCE [LARGE SCALE GENOMIC DNA]</scope>
    <source>
        <strain evidence="12 13">DSM 28571</strain>
    </source>
</reference>
<dbReference type="PANTHER" id="PTHR42904">
    <property type="entry name" value="NUDIX HYDROLASE, NUDC SUBFAMILY"/>
    <property type="match status" value="1"/>
</dbReference>
<dbReference type="EMBL" id="MZGV01000064">
    <property type="protein sequence ID" value="OPJ58087.1"/>
    <property type="molecule type" value="Genomic_DNA"/>
</dbReference>
<evidence type="ECO:0000256" key="5">
    <source>
        <dbReference type="ARBA" id="ARBA00022723"/>
    </source>
</evidence>
<protein>
    <recommendedName>
        <fullName evidence="4">NAD(+) diphosphatase</fullName>
        <ecNumber evidence="4">3.6.1.22</ecNumber>
    </recommendedName>
</protein>
<evidence type="ECO:0000256" key="8">
    <source>
        <dbReference type="ARBA" id="ARBA00023027"/>
    </source>
</evidence>